<dbReference type="InterPro" id="IPR004013">
    <property type="entry name" value="PHP_dom"/>
</dbReference>
<dbReference type="EC" id="3.1.3.15" evidence="3 8"/>
<dbReference type="InterPro" id="IPR010140">
    <property type="entry name" value="Histidinol_P_phosphatase_HisJ"/>
</dbReference>
<dbReference type="AlphaFoldDB" id="A0AAU7VJ54"/>
<reference evidence="10" key="2">
    <citation type="submission" date="2024-06" db="EMBL/GenBank/DDBJ databases">
        <authorList>
            <person name="Petrova K.O."/>
            <person name="Toshchakov S.V."/>
            <person name="Boltjanskaja Y.V."/>
            <person name="Kevbrin V."/>
        </authorList>
    </citation>
    <scope>NUCLEOTIDE SEQUENCE</scope>
    <source>
        <strain evidence="10">Z-910T</strain>
    </source>
</reference>
<evidence type="ECO:0000256" key="2">
    <source>
        <dbReference type="ARBA" id="ARBA00009152"/>
    </source>
</evidence>
<keyword evidence="4 8" id="KW-0028">Amino-acid biosynthesis</keyword>
<evidence type="ECO:0000256" key="5">
    <source>
        <dbReference type="ARBA" id="ARBA00022801"/>
    </source>
</evidence>
<evidence type="ECO:0000256" key="7">
    <source>
        <dbReference type="ARBA" id="ARBA00049158"/>
    </source>
</evidence>
<gene>
    <name evidence="10" type="ORF">PRVXT_002052</name>
</gene>
<dbReference type="GO" id="GO:0004401">
    <property type="term" value="F:histidinol-phosphatase activity"/>
    <property type="evidence" value="ECO:0007669"/>
    <property type="project" value="UniProtKB-UniRule"/>
</dbReference>
<evidence type="ECO:0000256" key="1">
    <source>
        <dbReference type="ARBA" id="ARBA00004970"/>
    </source>
</evidence>
<evidence type="ECO:0000313" key="10">
    <source>
        <dbReference type="EMBL" id="XBX74032.1"/>
    </source>
</evidence>
<dbReference type="InterPro" id="IPR016195">
    <property type="entry name" value="Pol/histidinol_Pase-like"/>
</dbReference>
<comment type="similarity">
    <text evidence="2 8">Belongs to the PHP hydrolase family. HisK subfamily.</text>
</comment>
<feature type="domain" description="Polymerase/histidinol phosphatase N-terminal" evidence="9">
    <location>
        <begin position="2"/>
        <end position="84"/>
    </location>
</feature>
<dbReference type="SUPFAM" id="SSF89550">
    <property type="entry name" value="PHP domain-like"/>
    <property type="match status" value="1"/>
</dbReference>
<proteinExistence type="inferred from homology"/>
<dbReference type="GO" id="GO:0005737">
    <property type="term" value="C:cytoplasm"/>
    <property type="evidence" value="ECO:0007669"/>
    <property type="project" value="TreeGrafter"/>
</dbReference>
<protein>
    <recommendedName>
        <fullName evidence="3 8">Histidinol-phosphatase</fullName>
        <shortName evidence="8">HolPase</shortName>
        <ecNumber evidence="3 8">3.1.3.15</ecNumber>
    </recommendedName>
</protein>
<evidence type="ECO:0000256" key="8">
    <source>
        <dbReference type="RuleBase" id="RU366003"/>
    </source>
</evidence>
<dbReference type="GO" id="GO:0000105">
    <property type="term" value="P:L-histidine biosynthetic process"/>
    <property type="evidence" value="ECO:0007669"/>
    <property type="project" value="UniProtKB-UniRule"/>
</dbReference>
<dbReference type="RefSeq" id="WP_350342792.1">
    <property type="nucleotide sequence ID" value="NZ_CP158367.1"/>
</dbReference>
<dbReference type="NCBIfam" id="TIGR01856">
    <property type="entry name" value="hisJ_fam"/>
    <property type="match status" value="1"/>
</dbReference>
<dbReference type="Gene3D" id="3.20.20.140">
    <property type="entry name" value="Metal-dependent hydrolases"/>
    <property type="match status" value="1"/>
</dbReference>
<evidence type="ECO:0000256" key="3">
    <source>
        <dbReference type="ARBA" id="ARBA00013085"/>
    </source>
</evidence>
<dbReference type="SMART" id="SM00481">
    <property type="entry name" value="POLIIIAc"/>
    <property type="match status" value="1"/>
</dbReference>
<reference evidence="10" key="1">
    <citation type="journal article" date="2013" name="Extremophiles">
        <title>Proteinivorax tanatarense gen. nov., sp. nov., an anaerobic, haloalkaliphilic, proteolytic bacterium isolated from a decaying algal bloom, and proposal of Proteinivoraceae fam. nov.</title>
        <authorList>
            <person name="Kevbrin V."/>
            <person name="Boltyanskaya Y."/>
            <person name="Zhilina T."/>
            <person name="Kolganova T."/>
            <person name="Lavrentjeva E."/>
            <person name="Kuznetsov B."/>
        </authorList>
    </citation>
    <scope>NUCLEOTIDE SEQUENCE</scope>
    <source>
        <strain evidence="10">Z-910T</strain>
    </source>
</reference>
<accession>A0AAU7VJ54</accession>
<evidence type="ECO:0000256" key="6">
    <source>
        <dbReference type="ARBA" id="ARBA00023102"/>
    </source>
</evidence>
<sequence length="264" mass="30732">MFDYHVHSSFSEDCQVCMEDIIKKGIELGIKEICFTDHVDYDFCVEGKSFEFDLDEYIKAIDFYKNKYKGNISLLKGVELGIQPHIHEKCKNLTEKGNFDFVIASVHSAQRMDIHTKKFFDNKSASEANEVYYLELYESIKKFDTFNVIGHIDLLKRYNEDIATGKIQNHLDILEEIFKLLIYSGKGIEINTSGYRYNLGEPLPSLKLLKMYKDMGGEIITLGSDSHTADTLGYNFQKINYYLKEIGIKYITRFDKMEPYFVKI</sequence>
<comment type="catalytic activity">
    <reaction evidence="7 8">
        <text>L-histidinol phosphate + H2O = L-histidinol + phosphate</text>
        <dbReference type="Rhea" id="RHEA:14465"/>
        <dbReference type="ChEBI" id="CHEBI:15377"/>
        <dbReference type="ChEBI" id="CHEBI:43474"/>
        <dbReference type="ChEBI" id="CHEBI:57699"/>
        <dbReference type="ChEBI" id="CHEBI:57980"/>
        <dbReference type="EC" id="3.1.3.15"/>
    </reaction>
</comment>
<name>A0AAU7VJ54_9FIRM</name>
<keyword evidence="5 8" id="KW-0378">Hydrolase</keyword>
<dbReference type="EMBL" id="CP158367">
    <property type="protein sequence ID" value="XBX74032.1"/>
    <property type="molecule type" value="Genomic_DNA"/>
</dbReference>
<dbReference type="InterPro" id="IPR003141">
    <property type="entry name" value="Pol/His_phosphatase_N"/>
</dbReference>
<dbReference type="Pfam" id="PF02811">
    <property type="entry name" value="PHP"/>
    <property type="match status" value="1"/>
</dbReference>
<dbReference type="PANTHER" id="PTHR21039:SF0">
    <property type="entry name" value="HISTIDINOL-PHOSPHATASE"/>
    <property type="match status" value="1"/>
</dbReference>
<evidence type="ECO:0000256" key="4">
    <source>
        <dbReference type="ARBA" id="ARBA00022605"/>
    </source>
</evidence>
<keyword evidence="6 8" id="KW-0368">Histidine biosynthesis</keyword>
<organism evidence="10">
    <name type="scientific">Proteinivorax tanatarense</name>
    <dbReference type="NCBI Taxonomy" id="1260629"/>
    <lineage>
        <taxon>Bacteria</taxon>
        <taxon>Bacillati</taxon>
        <taxon>Bacillota</taxon>
        <taxon>Clostridia</taxon>
        <taxon>Eubacteriales</taxon>
        <taxon>Proteinivoracaceae</taxon>
        <taxon>Proteinivorax</taxon>
    </lineage>
</organism>
<comment type="pathway">
    <text evidence="1 8">Amino-acid biosynthesis; L-histidine biosynthesis; L-histidine from 5-phospho-alpha-D-ribose 1-diphosphate: step 8/9.</text>
</comment>
<evidence type="ECO:0000259" key="9">
    <source>
        <dbReference type="SMART" id="SM00481"/>
    </source>
</evidence>
<dbReference type="PANTHER" id="PTHR21039">
    <property type="entry name" value="HISTIDINOL PHOSPHATASE-RELATED"/>
    <property type="match status" value="1"/>
</dbReference>